<feature type="coiled-coil region" evidence="1">
    <location>
        <begin position="301"/>
        <end position="335"/>
    </location>
</feature>
<feature type="region of interest" description="Disordered" evidence="2">
    <location>
        <begin position="361"/>
        <end position="453"/>
    </location>
</feature>
<keyword evidence="1" id="KW-0175">Coiled coil</keyword>
<feature type="compositionally biased region" description="Basic and acidic residues" evidence="2">
    <location>
        <begin position="153"/>
        <end position="187"/>
    </location>
</feature>
<protein>
    <submittedName>
        <fullName evidence="3">Uncharacterized protein</fullName>
    </submittedName>
</protein>
<dbReference type="Proteomes" id="UP000077521">
    <property type="component" value="Unassembled WGS sequence"/>
</dbReference>
<feature type="compositionally biased region" description="Acidic residues" evidence="2">
    <location>
        <begin position="67"/>
        <end position="83"/>
    </location>
</feature>
<proteinExistence type="predicted"/>
<keyword evidence="4" id="KW-1185">Reference proteome</keyword>
<feature type="compositionally biased region" description="Basic and acidic residues" evidence="2">
    <location>
        <begin position="84"/>
        <end position="108"/>
    </location>
</feature>
<feature type="compositionally biased region" description="Polar residues" evidence="2">
    <location>
        <begin position="13"/>
        <end position="23"/>
    </location>
</feature>
<feature type="compositionally biased region" description="Basic and acidic residues" evidence="2">
    <location>
        <begin position="434"/>
        <end position="453"/>
    </location>
</feature>
<evidence type="ECO:0000256" key="1">
    <source>
        <dbReference type="SAM" id="Coils"/>
    </source>
</evidence>
<feature type="region of interest" description="Disordered" evidence="2">
    <location>
        <begin position="1"/>
        <end position="280"/>
    </location>
</feature>
<feature type="compositionally biased region" description="Polar residues" evidence="2">
    <location>
        <begin position="418"/>
        <end position="431"/>
    </location>
</feature>
<feature type="compositionally biased region" description="Polar residues" evidence="2">
    <location>
        <begin position="115"/>
        <end position="124"/>
    </location>
</feature>
<comment type="caution">
    <text evidence="3">The sequence shown here is derived from an EMBL/GenBank/DDBJ whole genome shotgun (WGS) entry which is preliminary data.</text>
</comment>
<feature type="compositionally biased region" description="Basic and acidic residues" evidence="2">
    <location>
        <begin position="202"/>
        <end position="265"/>
    </location>
</feature>
<evidence type="ECO:0000313" key="4">
    <source>
        <dbReference type="Proteomes" id="UP000077521"/>
    </source>
</evidence>
<name>A0A8T8SBI7_9BASI</name>
<organism evidence="3 4">
    <name type="scientific">Tilletia indica</name>
    <dbReference type="NCBI Taxonomy" id="43049"/>
    <lineage>
        <taxon>Eukaryota</taxon>
        <taxon>Fungi</taxon>
        <taxon>Dikarya</taxon>
        <taxon>Basidiomycota</taxon>
        <taxon>Ustilaginomycotina</taxon>
        <taxon>Exobasidiomycetes</taxon>
        <taxon>Tilletiales</taxon>
        <taxon>Tilletiaceae</taxon>
        <taxon>Tilletia</taxon>
    </lineage>
</organism>
<feature type="compositionally biased region" description="Acidic residues" evidence="2">
    <location>
        <begin position="39"/>
        <end position="51"/>
    </location>
</feature>
<dbReference type="EMBL" id="LWDF02002150">
    <property type="protein sequence ID" value="KAE8236587.1"/>
    <property type="molecule type" value="Genomic_DNA"/>
</dbReference>
<reference evidence="3" key="2">
    <citation type="journal article" date="2019" name="IMA Fungus">
        <title>Genome sequencing and comparison of five Tilletia species to identify candidate genes for the detection of regulated species infecting wheat.</title>
        <authorList>
            <person name="Nguyen H.D.T."/>
            <person name="Sultana T."/>
            <person name="Kesanakurti P."/>
            <person name="Hambleton S."/>
        </authorList>
    </citation>
    <scope>NUCLEOTIDE SEQUENCE</scope>
    <source>
        <strain evidence="3">DAOMC 236416</strain>
    </source>
</reference>
<reference evidence="3" key="1">
    <citation type="submission" date="2016-04" db="EMBL/GenBank/DDBJ databases">
        <authorList>
            <person name="Nguyen H.D."/>
            <person name="Samba Siva P."/>
            <person name="Cullis J."/>
            <person name="Levesque C.A."/>
            <person name="Hambleton S."/>
        </authorList>
    </citation>
    <scope>NUCLEOTIDE SEQUENCE</scope>
    <source>
        <strain evidence="3">DAOMC 236416</strain>
    </source>
</reference>
<dbReference type="AlphaFoldDB" id="A0A8T8SBI7"/>
<evidence type="ECO:0000313" key="3">
    <source>
        <dbReference type="EMBL" id="KAE8236587.1"/>
    </source>
</evidence>
<accession>A0A8T8SBI7</accession>
<gene>
    <name evidence="3" type="ORF">A4X13_0g9100</name>
</gene>
<evidence type="ECO:0000256" key="2">
    <source>
        <dbReference type="SAM" id="MobiDB-lite"/>
    </source>
</evidence>
<sequence>MGARPNIRPPVVASSSGPALTSKPQDKNRHSAIGTPVAEEAEDLGEADDAELQGILDEVAPMRGADVEEEEEEEREAGNEETAEDHGSEDEARTVPKDVSTKKTDGKAQVHRPQNKPTASTPSNGPHIARRSASVATPIKKGPTTMVDAMMAIEDRRQKQTTERDLSSAKRAEDLRQAVAADDKAKWMGDQSLQWAKLQGNETERTQRRSEKEEREDRRAHEREMDRRRRDKELDLETKREDRERDRQDSEREDRKDERRQRDISAESAAQRWQREFDEQAKQREADRNLELERVKLEVLKANQDHEMRKMELQAQQAQQQTQQAQQAQQAQMQQAIAQQAQQAQMQQAMMMGMGPGLGNAFPGSSKGGDRGMWPPMPPLWQSPWQSPSTSYPGPIGPGIWPTFWPGPPPGSADMSVGSGSYATERSNVVEGTTKGKEKAHGSDDEQDRQHSE</sequence>